<sequence length="90" mass="8786">MAAGDQSGCESFNKDATPANTAADAELPDTILNVGNVKFPASRAGGPTGNGHAAATFTPGPTISGFKIPSFTALGPRPEKSATAGAGDAP</sequence>
<organism evidence="2 3">
    <name type="scientific">Dendrobium chrysotoxum</name>
    <name type="common">Orchid</name>
    <dbReference type="NCBI Taxonomy" id="161865"/>
    <lineage>
        <taxon>Eukaryota</taxon>
        <taxon>Viridiplantae</taxon>
        <taxon>Streptophyta</taxon>
        <taxon>Embryophyta</taxon>
        <taxon>Tracheophyta</taxon>
        <taxon>Spermatophyta</taxon>
        <taxon>Magnoliopsida</taxon>
        <taxon>Liliopsida</taxon>
        <taxon>Asparagales</taxon>
        <taxon>Orchidaceae</taxon>
        <taxon>Epidendroideae</taxon>
        <taxon>Malaxideae</taxon>
        <taxon>Dendrobiinae</taxon>
        <taxon>Dendrobium</taxon>
    </lineage>
</organism>
<feature type="region of interest" description="Disordered" evidence="1">
    <location>
        <begin position="1"/>
        <end position="24"/>
    </location>
</feature>
<dbReference type="EMBL" id="JAGFBR010000017">
    <property type="protein sequence ID" value="KAH0452606.1"/>
    <property type="molecule type" value="Genomic_DNA"/>
</dbReference>
<feature type="region of interest" description="Disordered" evidence="1">
    <location>
        <begin position="42"/>
        <end position="90"/>
    </location>
</feature>
<proteinExistence type="predicted"/>
<evidence type="ECO:0000313" key="2">
    <source>
        <dbReference type="EMBL" id="KAH0452606.1"/>
    </source>
</evidence>
<keyword evidence="3" id="KW-1185">Reference proteome</keyword>
<protein>
    <submittedName>
        <fullName evidence="2">Uncharacterized protein</fullName>
    </submittedName>
</protein>
<dbReference type="Proteomes" id="UP000775213">
    <property type="component" value="Unassembled WGS sequence"/>
</dbReference>
<comment type="caution">
    <text evidence="2">The sequence shown here is derived from an EMBL/GenBank/DDBJ whole genome shotgun (WGS) entry which is preliminary data.</text>
</comment>
<evidence type="ECO:0000256" key="1">
    <source>
        <dbReference type="SAM" id="MobiDB-lite"/>
    </source>
</evidence>
<gene>
    <name evidence="2" type="ORF">IEQ34_019905</name>
</gene>
<accession>A0AAV7G8A7</accession>
<name>A0AAV7G8A7_DENCH</name>
<reference evidence="2 3" key="1">
    <citation type="journal article" date="2021" name="Hortic Res">
        <title>Chromosome-scale assembly of the Dendrobium chrysotoxum genome enhances the understanding of orchid evolution.</title>
        <authorList>
            <person name="Zhang Y."/>
            <person name="Zhang G.Q."/>
            <person name="Zhang D."/>
            <person name="Liu X.D."/>
            <person name="Xu X.Y."/>
            <person name="Sun W.H."/>
            <person name="Yu X."/>
            <person name="Zhu X."/>
            <person name="Wang Z.W."/>
            <person name="Zhao X."/>
            <person name="Zhong W.Y."/>
            <person name="Chen H."/>
            <person name="Yin W.L."/>
            <person name="Huang T."/>
            <person name="Niu S.C."/>
            <person name="Liu Z.J."/>
        </authorList>
    </citation>
    <scope>NUCLEOTIDE SEQUENCE [LARGE SCALE GENOMIC DNA]</scope>
    <source>
        <strain evidence="2">Lindl</strain>
    </source>
</reference>
<evidence type="ECO:0000313" key="3">
    <source>
        <dbReference type="Proteomes" id="UP000775213"/>
    </source>
</evidence>
<dbReference type="AlphaFoldDB" id="A0AAV7G8A7"/>